<comment type="caution">
    <text evidence="9">The sequence shown here is derived from an EMBL/GenBank/DDBJ whole genome shotgun (WGS) entry which is preliminary data.</text>
</comment>
<evidence type="ECO:0000256" key="2">
    <source>
        <dbReference type="ARBA" id="ARBA00022448"/>
    </source>
</evidence>
<evidence type="ECO:0000256" key="3">
    <source>
        <dbReference type="ARBA" id="ARBA00022692"/>
    </source>
</evidence>
<feature type="compositionally biased region" description="Basic and acidic residues" evidence="6">
    <location>
        <begin position="371"/>
        <end position="384"/>
    </location>
</feature>
<feature type="region of interest" description="Disordered" evidence="6">
    <location>
        <begin position="525"/>
        <end position="563"/>
    </location>
</feature>
<reference evidence="9" key="1">
    <citation type="submission" date="2022-11" db="EMBL/GenBank/DDBJ databases">
        <title>Chromosomal genome sequence assembly and mating type (MAT) locus characterization of the leprose asexual lichenized fungus Lepraria neglecta (Nyl.) Erichsen.</title>
        <authorList>
            <person name="Allen J.L."/>
            <person name="Pfeffer B."/>
        </authorList>
    </citation>
    <scope>NUCLEOTIDE SEQUENCE</scope>
    <source>
        <strain evidence="9">Allen 5258</strain>
    </source>
</reference>
<evidence type="ECO:0000256" key="4">
    <source>
        <dbReference type="ARBA" id="ARBA00022989"/>
    </source>
</evidence>
<dbReference type="GO" id="GO:0005886">
    <property type="term" value="C:plasma membrane"/>
    <property type="evidence" value="ECO:0007669"/>
    <property type="project" value="TreeGrafter"/>
</dbReference>
<dbReference type="InterPro" id="IPR020846">
    <property type="entry name" value="MFS_dom"/>
</dbReference>
<dbReference type="GO" id="GO:0022857">
    <property type="term" value="F:transmembrane transporter activity"/>
    <property type="evidence" value="ECO:0007669"/>
    <property type="project" value="InterPro"/>
</dbReference>
<feature type="compositionally biased region" description="Polar residues" evidence="6">
    <location>
        <begin position="1"/>
        <end position="12"/>
    </location>
</feature>
<dbReference type="AlphaFoldDB" id="A0AAD9Z6E3"/>
<dbReference type="PANTHER" id="PTHR23502">
    <property type="entry name" value="MAJOR FACILITATOR SUPERFAMILY"/>
    <property type="match status" value="1"/>
</dbReference>
<feature type="transmembrane region" description="Helical" evidence="7">
    <location>
        <begin position="594"/>
        <end position="618"/>
    </location>
</feature>
<feature type="transmembrane region" description="Helical" evidence="7">
    <location>
        <begin position="327"/>
        <end position="347"/>
    </location>
</feature>
<feature type="region of interest" description="Disordered" evidence="6">
    <location>
        <begin position="1"/>
        <end position="62"/>
    </location>
</feature>
<feature type="transmembrane region" description="Helical" evidence="7">
    <location>
        <begin position="715"/>
        <end position="736"/>
    </location>
</feature>
<feature type="transmembrane region" description="Helical" evidence="7">
    <location>
        <begin position="264"/>
        <end position="291"/>
    </location>
</feature>
<feature type="region of interest" description="Disordered" evidence="6">
    <location>
        <begin position="89"/>
        <end position="153"/>
    </location>
</feature>
<keyword evidence="5 7" id="KW-0472">Membrane</keyword>
<dbReference type="PANTHER" id="PTHR23502:SF4">
    <property type="entry name" value="MAJOR FACILITATOR SUPERFAMILY (MFS) PROFILE DOMAIN-CONTAINING PROTEIN-RELATED"/>
    <property type="match status" value="1"/>
</dbReference>
<evidence type="ECO:0000313" key="9">
    <source>
        <dbReference type="EMBL" id="KAK3172454.1"/>
    </source>
</evidence>
<proteinExistence type="predicted"/>
<dbReference type="Gene3D" id="1.20.1720.10">
    <property type="entry name" value="Multidrug resistance protein D"/>
    <property type="match status" value="1"/>
</dbReference>
<dbReference type="Gene3D" id="1.20.1250.20">
    <property type="entry name" value="MFS general substrate transporter like domains"/>
    <property type="match status" value="1"/>
</dbReference>
<name>A0AAD9Z6E3_9LECA</name>
<dbReference type="PROSITE" id="PS50850">
    <property type="entry name" value="MFS"/>
    <property type="match status" value="1"/>
</dbReference>
<keyword evidence="3 7" id="KW-0812">Transmembrane</keyword>
<evidence type="ECO:0000313" key="10">
    <source>
        <dbReference type="Proteomes" id="UP001276659"/>
    </source>
</evidence>
<dbReference type="FunFam" id="1.20.1720.10:FF:000009">
    <property type="entry name" value="MFS multidrug transporter"/>
    <property type="match status" value="1"/>
</dbReference>
<dbReference type="Pfam" id="PF07690">
    <property type="entry name" value="MFS_1"/>
    <property type="match status" value="2"/>
</dbReference>
<feature type="transmembrane region" description="Helical" evidence="7">
    <location>
        <begin position="239"/>
        <end position="258"/>
    </location>
</feature>
<dbReference type="InterPro" id="IPR036259">
    <property type="entry name" value="MFS_trans_sf"/>
</dbReference>
<evidence type="ECO:0000256" key="7">
    <source>
        <dbReference type="SAM" id="Phobius"/>
    </source>
</evidence>
<feature type="transmembrane region" description="Helical" evidence="7">
    <location>
        <begin position="215"/>
        <end position="234"/>
    </location>
</feature>
<feature type="transmembrane region" description="Helical" evidence="7">
    <location>
        <begin position="172"/>
        <end position="195"/>
    </location>
</feature>
<evidence type="ECO:0000259" key="8">
    <source>
        <dbReference type="PROSITE" id="PS50850"/>
    </source>
</evidence>
<accession>A0AAD9Z6E3</accession>
<dbReference type="EMBL" id="JASNWA010000007">
    <property type="protein sequence ID" value="KAK3172454.1"/>
    <property type="molecule type" value="Genomic_DNA"/>
</dbReference>
<feature type="compositionally biased region" description="Low complexity" evidence="6">
    <location>
        <begin position="13"/>
        <end position="23"/>
    </location>
</feature>
<feature type="transmembrane region" description="Helical" evidence="7">
    <location>
        <begin position="638"/>
        <end position="662"/>
    </location>
</feature>
<feature type="transmembrane region" description="Helical" evidence="7">
    <location>
        <begin position="298"/>
        <end position="321"/>
    </location>
</feature>
<protein>
    <recommendedName>
        <fullName evidence="8">Major facilitator superfamily (MFS) profile domain-containing protein</fullName>
    </recommendedName>
</protein>
<feature type="domain" description="Major facilitator superfamily (MFS) profile" evidence="8">
    <location>
        <begin position="173"/>
        <end position="786"/>
    </location>
</feature>
<feature type="transmembrane region" description="Helical" evidence="7">
    <location>
        <begin position="683"/>
        <end position="703"/>
    </location>
</feature>
<dbReference type="SUPFAM" id="SSF103473">
    <property type="entry name" value="MFS general substrate transporter"/>
    <property type="match status" value="1"/>
</dbReference>
<organism evidence="9 10">
    <name type="scientific">Lepraria neglecta</name>
    <dbReference type="NCBI Taxonomy" id="209136"/>
    <lineage>
        <taxon>Eukaryota</taxon>
        <taxon>Fungi</taxon>
        <taxon>Dikarya</taxon>
        <taxon>Ascomycota</taxon>
        <taxon>Pezizomycotina</taxon>
        <taxon>Lecanoromycetes</taxon>
        <taxon>OSLEUM clade</taxon>
        <taxon>Lecanoromycetidae</taxon>
        <taxon>Lecanorales</taxon>
        <taxon>Lecanorineae</taxon>
        <taxon>Stereocaulaceae</taxon>
        <taxon>Lepraria</taxon>
    </lineage>
</organism>
<keyword evidence="4 7" id="KW-1133">Transmembrane helix</keyword>
<feature type="compositionally biased region" description="Low complexity" evidence="6">
    <location>
        <begin position="108"/>
        <end position="127"/>
    </location>
</feature>
<feature type="compositionally biased region" description="Polar residues" evidence="6">
    <location>
        <begin position="42"/>
        <end position="57"/>
    </location>
</feature>
<dbReference type="FunFam" id="1.20.1250.20:FF:000396">
    <property type="entry name" value="MFS general substrate transporter"/>
    <property type="match status" value="1"/>
</dbReference>
<gene>
    <name evidence="9" type="ORF">OEA41_005776</name>
</gene>
<keyword evidence="2" id="KW-0813">Transport</keyword>
<sequence>MTTNTQPSHLPLQQTQEAEPTTETSDRAAVKVPIWRRFLGSTKASQPKVASSGNSTDGYDEFKAKPEKWSLGVLNDRETDEVPGSILLMSNTNRNEPLGMRNAPARTSVSSLPSPFPPGSRSSSVGPRLRRRRSGQSAEEKKKTADGKIILHPQPDDSMNDPLNWPKWRRDVALLSLGFYCMVGGGMTPVLAAGFSKVASTYNVSIPKVALTTGLYMMGLGLGSVIASPTAILFGKRPVYLVGILLFIISAIWCAKSPNYASLVVARIFMGLAVSPVECLPSATIAEIFYLHERAYRLGIYTLLLLSGKNLIPLVSAAVIQSLDWRWVFWIVAMVVGFCFVLMFFFVPETFWDRTPRPHSKSRRTTLSKIFSHESHHEPQEEKPAVYTGGDGSIDVRKLGIGNSASATGTKRATIAERRQQKLKQHVGFADPDPKSTDDGEIKVDSEPGAQNNSMVPHLGSMASHGQSQSSQSSPRPLSLASHEHAFRVEPRGEGPQTPGLHSFNSPFYVTKEKPDTNYLSHEHLGSEAGAKTPGSTRTEPSIVDHNEKSPGHGGPRYTHYLRTQPPKTYRQTLKPWNGRLRHENWFLVALRPLILFAYPSILWSTLVYSLSIGWLIVLSESVSTIFENKETYNFTALQTGLVYISPFVGGVLGTAVAGKVSDIVVRYMSRRNGGIYEPEFRLVMAIPITISTCIGLMGYGWSVQERDNWIVPTIFFGIISFGCALGSTTSITFAVDSYRQYAGEALVTLNFSKSKSPEIDKVAYADHTHQTSSTASFSPSSSIVG</sequence>
<evidence type="ECO:0000256" key="5">
    <source>
        <dbReference type="ARBA" id="ARBA00023136"/>
    </source>
</evidence>
<comment type="subcellular location">
    <subcellularLocation>
        <location evidence="1">Membrane</location>
        <topology evidence="1">Multi-pass membrane protein</topology>
    </subcellularLocation>
</comment>
<feature type="region of interest" description="Disordered" evidence="6">
    <location>
        <begin position="370"/>
        <end position="389"/>
    </location>
</feature>
<feature type="compositionally biased region" description="Low complexity" evidence="6">
    <location>
        <begin position="460"/>
        <end position="481"/>
    </location>
</feature>
<feature type="compositionally biased region" description="Basic and acidic residues" evidence="6">
    <location>
        <begin position="432"/>
        <end position="446"/>
    </location>
</feature>
<feature type="region of interest" description="Disordered" evidence="6">
    <location>
        <begin position="405"/>
        <end position="481"/>
    </location>
</feature>
<evidence type="ECO:0000256" key="1">
    <source>
        <dbReference type="ARBA" id="ARBA00004141"/>
    </source>
</evidence>
<dbReference type="InterPro" id="IPR011701">
    <property type="entry name" value="MFS"/>
</dbReference>
<dbReference type="Proteomes" id="UP001276659">
    <property type="component" value="Unassembled WGS sequence"/>
</dbReference>
<keyword evidence="10" id="KW-1185">Reference proteome</keyword>
<evidence type="ECO:0000256" key="6">
    <source>
        <dbReference type="SAM" id="MobiDB-lite"/>
    </source>
</evidence>